<gene>
    <name evidence="1" type="ORF">AELL_2452</name>
    <name evidence="2" type="ORF">CP962_12695</name>
</gene>
<keyword evidence="3" id="KW-1185">Reference proteome</keyword>
<dbReference type="EMBL" id="CP032097">
    <property type="protein sequence ID" value="AXX96069.1"/>
    <property type="molecule type" value="Genomic_DNA"/>
</dbReference>
<evidence type="ECO:0000313" key="2">
    <source>
        <dbReference type="EMBL" id="RXI28934.1"/>
    </source>
</evidence>
<proteinExistence type="predicted"/>
<name>A0A347UB41_9BACT</name>
<evidence type="ECO:0000313" key="4">
    <source>
        <dbReference type="Proteomes" id="UP000290588"/>
    </source>
</evidence>
<reference evidence="2 4" key="1">
    <citation type="submission" date="2017-09" db="EMBL/GenBank/DDBJ databases">
        <title>Genomics of the genus Arcobacter.</title>
        <authorList>
            <person name="Perez-Cataluna A."/>
            <person name="Figueras M.J."/>
            <person name="Salas-Masso N."/>
        </authorList>
    </citation>
    <scope>NUCLEOTIDE SEQUENCE [LARGE SCALE GENOMIC DNA]</scope>
    <source>
        <strain evidence="2 4">CECT 7837</strain>
    </source>
</reference>
<evidence type="ECO:0000313" key="1">
    <source>
        <dbReference type="EMBL" id="AXX96069.1"/>
    </source>
</evidence>
<protein>
    <submittedName>
        <fullName evidence="2">Uncharacterized protein</fullName>
    </submittedName>
</protein>
<organism evidence="2 4">
    <name type="scientific">Arcobacter ellisii</name>
    <dbReference type="NCBI Taxonomy" id="913109"/>
    <lineage>
        <taxon>Bacteria</taxon>
        <taxon>Pseudomonadati</taxon>
        <taxon>Campylobacterota</taxon>
        <taxon>Epsilonproteobacteria</taxon>
        <taxon>Campylobacterales</taxon>
        <taxon>Arcobacteraceae</taxon>
        <taxon>Arcobacter</taxon>
    </lineage>
</organism>
<reference evidence="1 3" key="2">
    <citation type="submission" date="2018-08" db="EMBL/GenBank/DDBJ databases">
        <title>Complete genome of the Arcobacter ellisii type strain LMG 26155.</title>
        <authorList>
            <person name="Miller W.G."/>
            <person name="Yee E."/>
            <person name="Bono J.L."/>
        </authorList>
    </citation>
    <scope>NUCLEOTIDE SEQUENCE [LARGE SCALE GENOMIC DNA]</scope>
    <source>
        <strain evidence="1 3">LMG 26155</strain>
    </source>
</reference>
<sequence length="328" mass="39216">MINISIDPNIYISEISKIKENNYLISEIFDNIKCKTIKIIYNKYLDQYKELSGYKNLFNIDLNSKLTFSEIYFARNSHKLKYIKEVYSYQDTDNCSFIEKLPNEIHGFISSALRIQYNDYYNNIIISNKNSESVCENKFELFNNIDILKWQMDKNLRIISNNELCQKILEKEFFYYLDTVKVFLGIRLKEKKNIIFSQNFINSVIKCEKDSKNFITSLVRGIYYPMYLFSNGQCNSPYIIEAHPHSPRYKKDKNIYINKKQTTLYGVYVLAINAVTKAQDNKYRIFYVFFNDIYIILSYTDEHDFNYDDFKVEEKISFESIEYVIKSN</sequence>
<accession>A0A347UB41</accession>
<dbReference type="KEGG" id="aell:AELL_2452"/>
<dbReference type="EMBL" id="NXIG01000016">
    <property type="protein sequence ID" value="RXI28934.1"/>
    <property type="molecule type" value="Genomic_DNA"/>
</dbReference>
<dbReference type="AlphaFoldDB" id="A0A347UB41"/>
<dbReference type="RefSeq" id="WP_118918216.1">
    <property type="nucleotide sequence ID" value="NZ_CP032097.1"/>
</dbReference>
<dbReference type="Proteomes" id="UP000290588">
    <property type="component" value="Unassembled WGS sequence"/>
</dbReference>
<dbReference type="Proteomes" id="UP000262582">
    <property type="component" value="Chromosome"/>
</dbReference>
<evidence type="ECO:0000313" key="3">
    <source>
        <dbReference type="Proteomes" id="UP000262582"/>
    </source>
</evidence>